<dbReference type="Proteomes" id="UP000053864">
    <property type="component" value="Unassembled WGS sequence"/>
</dbReference>
<evidence type="ECO:0000313" key="1">
    <source>
        <dbReference type="EMBL" id="ETL28915.1"/>
    </source>
</evidence>
<dbReference type="EMBL" id="KI675598">
    <property type="protein sequence ID" value="ETL28915.1"/>
    <property type="molecule type" value="Genomic_DNA"/>
</dbReference>
<dbReference type="Proteomes" id="UP000054423">
    <property type="component" value="Unassembled WGS sequence"/>
</dbReference>
<sequence>MRGLRGDAKCFELGKKSGQMRTSIDLNEGTNIHS</sequence>
<dbReference type="AlphaFoldDB" id="W2KAA6"/>
<protein>
    <submittedName>
        <fullName evidence="2">Uncharacterized protein</fullName>
    </submittedName>
</protein>
<evidence type="ECO:0000313" key="2">
    <source>
        <dbReference type="EMBL" id="ETL82156.1"/>
    </source>
</evidence>
<gene>
    <name evidence="1" type="ORF">L916_17793</name>
    <name evidence="2" type="ORF">L917_17621</name>
</gene>
<organism evidence="2">
    <name type="scientific">Phytophthora nicotianae</name>
    <name type="common">Potato buckeye rot agent</name>
    <name type="synonym">Phytophthora parasitica</name>
    <dbReference type="NCBI Taxonomy" id="4792"/>
    <lineage>
        <taxon>Eukaryota</taxon>
        <taxon>Sar</taxon>
        <taxon>Stramenopiles</taxon>
        <taxon>Oomycota</taxon>
        <taxon>Peronosporomycetes</taxon>
        <taxon>Peronosporales</taxon>
        <taxon>Peronosporaceae</taxon>
        <taxon>Phytophthora</taxon>
    </lineage>
</organism>
<reference evidence="1" key="2">
    <citation type="submission" date="2013-11" db="EMBL/GenBank/DDBJ databases">
        <title>The Genome Sequence of Phytophthora parasitica CJ05E6.</title>
        <authorList>
            <consortium name="The Broad Institute Genomics Platform"/>
            <person name="Russ C."/>
            <person name="Tyler B."/>
            <person name="Panabieres F."/>
            <person name="Shan W."/>
            <person name="Tripathy S."/>
            <person name="Grunwald N."/>
            <person name="Machado M."/>
            <person name="Johnson C.S."/>
            <person name="Arredondo F."/>
            <person name="Hong C."/>
            <person name="Coffey M."/>
            <person name="Young S.K."/>
            <person name="Zeng Q."/>
            <person name="Gargeya S."/>
            <person name="Fitzgerald M."/>
            <person name="Abouelleil A."/>
            <person name="Alvarado L."/>
            <person name="Chapman S.B."/>
            <person name="Gainer-Dewar J."/>
            <person name="Goldberg J."/>
            <person name="Griggs A."/>
            <person name="Gujja S."/>
            <person name="Hansen M."/>
            <person name="Howarth C."/>
            <person name="Imamovic A."/>
            <person name="Ireland A."/>
            <person name="Larimer J."/>
            <person name="McCowan C."/>
            <person name="Murphy C."/>
            <person name="Pearson M."/>
            <person name="Poon T.W."/>
            <person name="Priest M."/>
            <person name="Roberts A."/>
            <person name="Saif S."/>
            <person name="Shea T."/>
            <person name="Sykes S."/>
            <person name="Wortman J."/>
            <person name="Nusbaum C."/>
            <person name="Birren B."/>
        </authorList>
    </citation>
    <scope>NUCLEOTIDE SEQUENCE [LARGE SCALE GENOMIC DNA]</scope>
    <source>
        <strain evidence="1">CJ05E6</strain>
    </source>
</reference>
<reference evidence="2" key="1">
    <citation type="submission" date="2013-11" db="EMBL/GenBank/DDBJ databases">
        <title>The Genome Sequence of Phytophthora parasitica CHvinca01.</title>
        <authorList>
            <consortium name="The Broad Institute Genomics Platform"/>
            <person name="Russ C."/>
            <person name="Tyler B."/>
            <person name="Panabieres F."/>
            <person name="Shan W."/>
            <person name="Tripathy S."/>
            <person name="Grunwald N."/>
            <person name="Machado M."/>
            <person name="Johnson C.S."/>
            <person name="Arredondo F."/>
            <person name="Hong C."/>
            <person name="Coffey M."/>
            <person name="Young S.K."/>
            <person name="Zeng Q."/>
            <person name="Gargeya S."/>
            <person name="Fitzgerald M."/>
            <person name="Abouelleil A."/>
            <person name="Alvarado L."/>
            <person name="Chapman S.B."/>
            <person name="Gainer-Dewar J."/>
            <person name="Goldberg J."/>
            <person name="Griggs A."/>
            <person name="Gujja S."/>
            <person name="Hansen M."/>
            <person name="Howarth C."/>
            <person name="Imamovic A."/>
            <person name="Ireland A."/>
            <person name="Larimer J."/>
            <person name="McCowan C."/>
            <person name="Murphy C."/>
            <person name="Pearson M."/>
            <person name="Poon T.W."/>
            <person name="Priest M."/>
            <person name="Roberts A."/>
            <person name="Saif S."/>
            <person name="Shea T."/>
            <person name="Sykes S."/>
            <person name="Wortman J."/>
            <person name="Nusbaum C."/>
            <person name="Birren B."/>
        </authorList>
    </citation>
    <scope>NUCLEOTIDE SEQUENCE [LARGE SCALE GENOMIC DNA]</scope>
    <source>
        <strain evidence="2">CHvinca01</strain>
    </source>
</reference>
<accession>W2KAA6</accession>
<dbReference type="EMBL" id="KI682306">
    <property type="protein sequence ID" value="ETL82156.1"/>
    <property type="molecule type" value="Genomic_DNA"/>
</dbReference>
<proteinExistence type="predicted"/>
<name>W2KAA6_PHYNI</name>